<dbReference type="Proteomes" id="UP000015105">
    <property type="component" value="Chromosome 7D"/>
</dbReference>
<protein>
    <submittedName>
        <fullName evidence="1">Uncharacterized protein</fullName>
    </submittedName>
</protein>
<accession>A0A453RLI8</accession>
<sequence>MENFSNNILGGKGQVTATAALTELRKISNLLSEM</sequence>
<reference evidence="1" key="4">
    <citation type="submission" date="2019-03" db="UniProtKB">
        <authorList>
            <consortium name="EnsemblPlants"/>
        </authorList>
    </citation>
    <scope>IDENTIFICATION</scope>
</reference>
<reference evidence="2" key="2">
    <citation type="journal article" date="2017" name="Nat. Plants">
        <title>The Aegilops tauschii genome reveals multiple impacts of transposons.</title>
        <authorList>
            <person name="Zhao G."/>
            <person name="Zou C."/>
            <person name="Li K."/>
            <person name="Wang K."/>
            <person name="Li T."/>
            <person name="Gao L."/>
            <person name="Zhang X."/>
            <person name="Wang H."/>
            <person name="Yang Z."/>
            <person name="Liu X."/>
            <person name="Jiang W."/>
            <person name="Mao L."/>
            <person name="Kong X."/>
            <person name="Jiao Y."/>
            <person name="Jia J."/>
        </authorList>
    </citation>
    <scope>NUCLEOTIDE SEQUENCE [LARGE SCALE GENOMIC DNA]</scope>
    <source>
        <strain evidence="2">cv. AL8/78</strain>
    </source>
</reference>
<proteinExistence type="predicted"/>
<dbReference type="EnsemblPlants" id="AET7Gv20622300.3">
    <property type="protein sequence ID" value="AET7Gv20622300.3"/>
    <property type="gene ID" value="AET7Gv20622300"/>
</dbReference>
<reference evidence="2" key="1">
    <citation type="journal article" date="2014" name="Science">
        <title>Ancient hybridizations among the ancestral genomes of bread wheat.</title>
        <authorList>
            <consortium name="International Wheat Genome Sequencing Consortium,"/>
            <person name="Marcussen T."/>
            <person name="Sandve S.R."/>
            <person name="Heier L."/>
            <person name="Spannagl M."/>
            <person name="Pfeifer M."/>
            <person name="Jakobsen K.S."/>
            <person name="Wulff B.B."/>
            <person name="Steuernagel B."/>
            <person name="Mayer K.F."/>
            <person name="Olsen O.A."/>
        </authorList>
    </citation>
    <scope>NUCLEOTIDE SEQUENCE [LARGE SCALE GENOMIC DNA]</scope>
    <source>
        <strain evidence="2">cv. AL8/78</strain>
    </source>
</reference>
<evidence type="ECO:0000313" key="2">
    <source>
        <dbReference type="Proteomes" id="UP000015105"/>
    </source>
</evidence>
<evidence type="ECO:0000313" key="1">
    <source>
        <dbReference type="EnsemblPlants" id="AET7Gv20622300.3"/>
    </source>
</evidence>
<dbReference type="AlphaFoldDB" id="A0A453RLI8"/>
<name>A0A453RLI8_AEGTS</name>
<organism evidence="1 2">
    <name type="scientific">Aegilops tauschii subsp. strangulata</name>
    <name type="common">Goatgrass</name>
    <dbReference type="NCBI Taxonomy" id="200361"/>
    <lineage>
        <taxon>Eukaryota</taxon>
        <taxon>Viridiplantae</taxon>
        <taxon>Streptophyta</taxon>
        <taxon>Embryophyta</taxon>
        <taxon>Tracheophyta</taxon>
        <taxon>Spermatophyta</taxon>
        <taxon>Magnoliopsida</taxon>
        <taxon>Liliopsida</taxon>
        <taxon>Poales</taxon>
        <taxon>Poaceae</taxon>
        <taxon>BOP clade</taxon>
        <taxon>Pooideae</taxon>
        <taxon>Triticodae</taxon>
        <taxon>Triticeae</taxon>
        <taxon>Triticinae</taxon>
        <taxon>Aegilops</taxon>
    </lineage>
</organism>
<reference evidence="1" key="3">
    <citation type="journal article" date="2017" name="Nature">
        <title>Genome sequence of the progenitor of the wheat D genome Aegilops tauschii.</title>
        <authorList>
            <person name="Luo M.C."/>
            <person name="Gu Y.Q."/>
            <person name="Puiu D."/>
            <person name="Wang H."/>
            <person name="Twardziok S.O."/>
            <person name="Deal K.R."/>
            <person name="Huo N."/>
            <person name="Zhu T."/>
            <person name="Wang L."/>
            <person name="Wang Y."/>
            <person name="McGuire P.E."/>
            <person name="Liu S."/>
            <person name="Long H."/>
            <person name="Ramasamy R.K."/>
            <person name="Rodriguez J.C."/>
            <person name="Van S.L."/>
            <person name="Yuan L."/>
            <person name="Wang Z."/>
            <person name="Xia Z."/>
            <person name="Xiao L."/>
            <person name="Anderson O.D."/>
            <person name="Ouyang S."/>
            <person name="Liang Y."/>
            <person name="Zimin A.V."/>
            <person name="Pertea G."/>
            <person name="Qi P."/>
            <person name="Bennetzen J.L."/>
            <person name="Dai X."/>
            <person name="Dawson M.W."/>
            <person name="Muller H.G."/>
            <person name="Kugler K."/>
            <person name="Rivarola-Duarte L."/>
            <person name="Spannagl M."/>
            <person name="Mayer K.F.X."/>
            <person name="Lu F.H."/>
            <person name="Bevan M.W."/>
            <person name="Leroy P."/>
            <person name="Li P."/>
            <person name="You F.M."/>
            <person name="Sun Q."/>
            <person name="Liu Z."/>
            <person name="Lyons E."/>
            <person name="Wicker T."/>
            <person name="Salzberg S.L."/>
            <person name="Devos K.M."/>
            <person name="Dvorak J."/>
        </authorList>
    </citation>
    <scope>NUCLEOTIDE SEQUENCE [LARGE SCALE GENOMIC DNA]</scope>
    <source>
        <strain evidence="1">cv. AL8/78</strain>
    </source>
</reference>
<reference evidence="1" key="5">
    <citation type="journal article" date="2021" name="G3 (Bethesda)">
        <title>Aegilops tauschii genome assembly Aet v5.0 features greater sequence contiguity and improved annotation.</title>
        <authorList>
            <person name="Wang L."/>
            <person name="Zhu T."/>
            <person name="Rodriguez J.C."/>
            <person name="Deal K.R."/>
            <person name="Dubcovsky J."/>
            <person name="McGuire P.E."/>
            <person name="Lux T."/>
            <person name="Spannagl M."/>
            <person name="Mayer K.F.X."/>
            <person name="Baldrich P."/>
            <person name="Meyers B.C."/>
            <person name="Huo N."/>
            <person name="Gu Y.Q."/>
            <person name="Zhou H."/>
            <person name="Devos K.M."/>
            <person name="Bennetzen J.L."/>
            <person name="Unver T."/>
            <person name="Budak H."/>
            <person name="Gulick P.J."/>
            <person name="Galiba G."/>
            <person name="Kalapos B."/>
            <person name="Nelson D.R."/>
            <person name="Li P."/>
            <person name="You F.M."/>
            <person name="Luo M.C."/>
            <person name="Dvorak J."/>
        </authorList>
    </citation>
    <scope>NUCLEOTIDE SEQUENCE [LARGE SCALE GENOMIC DNA]</scope>
    <source>
        <strain evidence="1">cv. AL8/78</strain>
    </source>
</reference>
<dbReference type="Gramene" id="AET7Gv20622300.3">
    <property type="protein sequence ID" value="AET7Gv20622300.3"/>
    <property type="gene ID" value="AET7Gv20622300"/>
</dbReference>
<keyword evidence="2" id="KW-1185">Reference proteome</keyword>